<feature type="signal peptide" evidence="1">
    <location>
        <begin position="1"/>
        <end position="21"/>
    </location>
</feature>
<proteinExistence type="predicted"/>
<protein>
    <recommendedName>
        <fullName evidence="4">VCBS repeat-containing protein</fullName>
    </recommendedName>
</protein>
<sequence>MHHFKALSCVLAVIVQPIAVACGDDLVIPPVTYPQLAKQAAAPDGFVPPGWRLEQSRRGDLNGDGIADLVLVLRQDDPVNILTNSGLGEKRFNTNPRILALALGKAGGGFDLALQNHNLIPRRDAPTLEDPLGDNAVTVARGVVKVRLGMFSSAGSWELSSTTYTLRYQGGSLRVIGYDRDTTMRNSGQTSGISINYLTGRVQRTTGRIDTDTVVKRNSMLRDRSPLTIDRVGDGLAFEPAT</sequence>
<gene>
    <name evidence="2" type="ORF">E8M01_10690</name>
</gene>
<dbReference type="PROSITE" id="PS51257">
    <property type="entry name" value="PROKAR_LIPOPROTEIN"/>
    <property type="match status" value="1"/>
</dbReference>
<dbReference type="RefSeq" id="WP_136960103.1">
    <property type="nucleotide sequence ID" value="NZ_CP039690.1"/>
</dbReference>
<evidence type="ECO:0000313" key="2">
    <source>
        <dbReference type="EMBL" id="QCI64651.1"/>
    </source>
</evidence>
<keyword evidence="1" id="KW-0732">Signal</keyword>
<keyword evidence="3" id="KW-1185">Reference proteome</keyword>
<feature type="chain" id="PRO_5020522461" description="VCBS repeat-containing protein" evidence="1">
    <location>
        <begin position="22"/>
        <end position="242"/>
    </location>
</feature>
<dbReference type="EMBL" id="CP039690">
    <property type="protein sequence ID" value="QCI64651.1"/>
    <property type="molecule type" value="Genomic_DNA"/>
</dbReference>
<reference evidence="2 3" key="1">
    <citation type="submission" date="2019-04" db="EMBL/GenBank/DDBJ databases">
        <title>Phreatobacter aquaticus sp. nov.</title>
        <authorList>
            <person name="Choi A."/>
        </authorList>
    </citation>
    <scope>NUCLEOTIDE SEQUENCE [LARGE SCALE GENOMIC DNA]</scope>
    <source>
        <strain evidence="2 3">KCTC 52518</strain>
    </source>
</reference>
<accession>A0A4D7AX55</accession>
<dbReference type="OrthoDB" id="86940at2"/>
<dbReference type="KEGG" id="pstg:E8M01_10690"/>
<name>A0A4D7AX55_9HYPH</name>
<evidence type="ECO:0000313" key="3">
    <source>
        <dbReference type="Proteomes" id="UP000298781"/>
    </source>
</evidence>
<evidence type="ECO:0000256" key="1">
    <source>
        <dbReference type="SAM" id="SignalP"/>
    </source>
</evidence>
<evidence type="ECO:0008006" key="4">
    <source>
        <dbReference type="Google" id="ProtNLM"/>
    </source>
</evidence>
<organism evidence="2 3">
    <name type="scientific">Phreatobacter stygius</name>
    <dbReference type="NCBI Taxonomy" id="1940610"/>
    <lineage>
        <taxon>Bacteria</taxon>
        <taxon>Pseudomonadati</taxon>
        <taxon>Pseudomonadota</taxon>
        <taxon>Alphaproteobacteria</taxon>
        <taxon>Hyphomicrobiales</taxon>
        <taxon>Phreatobacteraceae</taxon>
        <taxon>Phreatobacter</taxon>
    </lineage>
</organism>
<dbReference type="AlphaFoldDB" id="A0A4D7AX55"/>
<dbReference type="Proteomes" id="UP000298781">
    <property type="component" value="Chromosome"/>
</dbReference>